<sequence length="303" mass="35432">MGPIIEEITIDGYSVRITNPFKLMWPEVGIRKLDYIEILIKLTPYIIPHSKDRLLTTIRFPNGVNGKYFFQKNVPDYAPEWVHKYRKKDVCYMLLNSSAELAWLGNQAALEFHTTFNKRQKDGFPSALVFDLDPSEGQTFDQVTEVALIIYETLQSLKIKSWVKTSGATGLQIYIPIGEKYDYELARKINHFFASYFSQKYPDKISMERMVHKRENKIYFDYLQMWHGKTIVTVYSPRATKGATVSMPIEWEELKKGIKPEDFHLLNVFERLSNKGDLFAPMIDERYIQNLDPIITHLKLENV</sequence>
<protein>
    <submittedName>
        <fullName evidence="2">DNA polymerase domain-containing protein</fullName>
    </submittedName>
</protein>
<dbReference type="RefSeq" id="WP_069657040.1">
    <property type="nucleotide sequence ID" value="NZ_MIJF01000035.1"/>
</dbReference>
<reference evidence="2 3" key="1">
    <citation type="submission" date="2016-09" db="EMBL/GenBank/DDBJ databases">
        <title>Draft genome sequence for the type strain of Vulcanibacillus modesticaldus BR, a strictly anaerobic, moderately thermophilic, and nitrate-reducing bacterium from deep sea-hydrothermal vents of the Mid-Atlantic Ridge.</title>
        <authorList>
            <person name="Abin C.A."/>
            <person name="Hollibaugh J.T."/>
        </authorList>
    </citation>
    <scope>NUCLEOTIDE SEQUENCE [LARGE SCALE GENOMIC DNA]</scope>
    <source>
        <strain evidence="2 3">BR</strain>
    </source>
</reference>
<dbReference type="Gene3D" id="3.90.920.10">
    <property type="entry name" value="DNA primase, PRIM domain"/>
    <property type="match status" value="1"/>
</dbReference>
<evidence type="ECO:0000313" key="3">
    <source>
        <dbReference type="Proteomes" id="UP000243739"/>
    </source>
</evidence>
<dbReference type="Proteomes" id="UP000243739">
    <property type="component" value="Unassembled WGS sequence"/>
</dbReference>
<comment type="caution">
    <text evidence="2">The sequence shown here is derived from an EMBL/GenBank/DDBJ whole genome shotgun (WGS) entry which is preliminary data.</text>
</comment>
<evidence type="ECO:0000259" key="1">
    <source>
        <dbReference type="Pfam" id="PF21686"/>
    </source>
</evidence>
<dbReference type="InterPro" id="IPR052171">
    <property type="entry name" value="NHEJ_LigD"/>
</dbReference>
<dbReference type="PANTHER" id="PTHR42705:SF2">
    <property type="entry name" value="BIFUNCTIONAL NON-HOMOLOGOUS END JOINING PROTEIN LIGD"/>
    <property type="match status" value="1"/>
</dbReference>
<gene>
    <name evidence="2" type="ORF">BHF71_02450</name>
</gene>
<name>A0A1D2YTN1_9BACI</name>
<feature type="domain" description="DNA ligase D polymerase" evidence="1">
    <location>
        <begin position="32"/>
        <end position="279"/>
    </location>
</feature>
<dbReference type="CDD" id="cd04861">
    <property type="entry name" value="LigD_Pol_like"/>
    <property type="match status" value="1"/>
</dbReference>
<accession>A0A1D2YTN1</accession>
<dbReference type="EMBL" id="MIJF01000035">
    <property type="protein sequence ID" value="OEF99063.1"/>
    <property type="molecule type" value="Genomic_DNA"/>
</dbReference>
<dbReference type="PANTHER" id="PTHR42705">
    <property type="entry name" value="BIFUNCTIONAL NON-HOMOLOGOUS END JOINING PROTEIN LIGD"/>
    <property type="match status" value="1"/>
</dbReference>
<dbReference type="InterPro" id="IPR014145">
    <property type="entry name" value="LigD_pol_dom"/>
</dbReference>
<evidence type="ECO:0000313" key="2">
    <source>
        <dbReference type="EMBL" id="OEF99063.1"/>
    </source>
</evidence>
<dbReference type="Pfam" id="PF21686">
    <property type="entry name" value="LigD_Prim-Pol"/>
    <property type="match status" value="1"/>
</dbReference>
<dbReference type="OrthoDB" id="9802472at2"/>
<dbReference type="AlphaFoldDB" id="A0A1D2YTN1"/>
<keyword evidence="3" id="KW-1185">Reference proteome</keyword>
<proteinExistence type="predicted"/>
<dbReference type="STRING" id="337097.BHF71_02450"/>
<organism evidence="2 3">
    <name type="scientific">Vulcanibacillus modesticaldus</name>
    <dbReference type="NCBI Taxonomy" id="337097"/>
    <lineage>
        <taxon>Bacteria</taxon>
        <taxon>Bacillati</taxon>
        <taxon>Bacillota</taxon>
        <taxon>Bacilli</taxon>
        <taxon>Bacillales</taxon>
        <taxon>Bacillaceae</taxon>
        <taxon>Vulcanibacillus</taxon>
    </lineage>
</organism>
<dbReference type="NCBIfam" id="TIGR02778">
    <property type="entry name" value="ligD_pol"/>
    <property type="match status" value="1"/>
</dbReference>